<dbReference type="EMBL" id="CAJNOR010004274">
    <property type="protein sequence ID" value="CAF1489406.1"/>
    <property type="molecule type" value="Genomic_DNA"/>
</dbReference>
<evidence type="ECO:0000313" key="2">
    <source>
        <dbReference type="Proteomes" id="UP000663828"/>
    </source>
</evidence>
<protein>
    <submittedName>
        <fullName evidence="1">Uncharacterized protein</fullName>
    </submittedName>
</protein>
<organism evidence="1 2">
    <name type="scientific">Adineta ricciae</name>
    <name type="common">Rotifer</name>
    <dbReference type="NCBI Taxonomy" id="249248"/>
    <lineage>
        <taxon>Eukaryota</taxon>
        <taxon>Metazoa</taxon>
        <taxon>Spiralia</taxon>
        <taxon>Gnathifera</taxon>
        <taxon>Rotifera</taxon>
        <taxon>Eurotatoria</taxon>
        <taxon>Bdelloidea</taxon>
        <taxon>Adinetida</taxon>
        <taxon>Adinetidae</taxon>
        <taxon>Adineta</taxon>
    </lineage>
</organism>
<dbReference type="Proteomes" id="UP000663828">
    <property type="component" value="Unassembled WGS sequence"/>
</dbReference>
<gene>
    <name evidence="1" type="ORF">XAT740_LOCUS38997</name>
</gene>
<evidence type="ECO:0000313" key="1">
    <source>
        <dbReference type="EMBL" id="CAF1489406.1"/>
    </source>
</evidence>
<accession>A0A815SAJ0</accession>
<reference evidence="1" key="1">
    <citation type="submission" date="2021-02" db="EMBL/GenBank/DDBJ databases">
        <authorList>
            <person name="Nowell W R."/>
        </authorList>
    </citation>
    <scope>NUCLEOTIDE SEQUENCE</scope>
</reference>
<name>A0A815SAJ0_ADIRI</name>
<sequence length="176" mass="19774">MIRLQEEIPSCRFITTSSIDVISLHKLTSSATSEPSEKVWVHHLFHTDETIKTIIELENEIMDSAENVDKDILDHVHGSLLGLTIGDVVRASVERQRRTFFLQNPVMDLHGGANSLVACRDFNPYDQLSDRDDFERGILSAVTVGDIITTTAAAVVYGQLAGAHYGRRKSWWRPNK</sequence>
<dbReference type="AlphaFoldDB" id="A0A815SAJ0"/>
<comment type="caution">
    <text evidence="1">The sequence shown here is derived from an EMBL/GenBank/DDBJ whole genome shotgun (WGS) entry which is preliminary data.</text>
</comment>
<proteinExistence type="predicted"/>
<keyword evidence="2" id="KW-1185">Reference proteome</keyword>